<evidence type="ECO:0000313" key="4">
    <source>
        <dbReference type="EMBL" id="CDQ68497.1"/>
    </source>
</evidence>
<dbReference type="InterPro" id="IPR009057">
    <property type="entry name" value="Homeodomain-like_sf"/>
</dbReference>
<dbReference type="InterPro" id="IPR036388">
    <property type="entry name" value="WH-like_DNA-bd_sf"/>
</dbReference>
<protein>
    <submittedName>
        <fullName evidence="4">Uncharacterized protein</fullName>
    </submittedName>
</protein>
<proteinExistence type="predicted"/>
<feature type="domain" description="Sleeping Beauty transposase HTH" evidence="3">
    <location>
        <begin position="1"/>
        <end position="42"/>
    </location>
</feature>
<dbReference type="EMBL" id="FR904630">
    <property type="protein sequence ID" value="CDQ68497.1"/>
    <property type="molecule type" value="Genomic_DNA"/>
</dbReference>
<dbReference type="STRING" id="8022.A0A060WN73"/>
<dbReference type="GO" id="GO:0006313">
    <property type="term" value="P:DNA transposition"/>
    <property type="evidence" value="ECO:0007669"/>
    <property type="project" value="InterPro"/>
</dbReference>
<dbReference type="InterPro" id="IPR057667">
    <property type="entry name" value="HTH_SB"/>
</dbReference>
<name>A0A060WN73_ONCMY</name>
<evidence type="ECO:0000259" key="2">
    <source>
        <dbReference type="Pfam" id="PF01498"/>
    </source>
</evidence>
<feature type="domain" description="Transposase Tc1-like" evidence="2">
    <location>
        <begin position="61"/>
        <end position="127"/>
    </location>
</feature>
<reference evidence="4" key="2">
    <citation type="submission" date="2014-03" db="EMBL/GenBank/DDBJ databases">
        <authorList>
            <person name="Genoscope - CEA"/>
        </authorList>
    </citation>
    <scope>NUCLEOTIDE SEQUENCE</scope>
</reference>
<dbReference type="SUPFAM" id="SSF57997">
    <property type="entry name" value="Tropomyosin"/>
    <property type="match status" value="1"/>
</dbReference>
<accession>A0A060WN73</accession>
<dbReference type="GO" id="GO:0003677">
    <property type="term" value="F:DNA binding"/>
    <property type="evidence" value="ECO:0007669"/>
    <property type="project" value="InterPro"/>
</dbReference>
<feature type="coiled-coil region" evidence="1">
    <location>
        <begin position="188"/>
        <end position="289"/>
    </location>
</feature>
<dbReference type="AlphaFoldDB" id="A0A060WN73"/>
<dbReference type="PaxDb" id="8022-A0A060WN73"/>
<reference evidence="4" key="1">
    <citation type="journal article" date="2014" name="Nat. Commun.">
        <title>The rainbow trout genome provides novel insights into evolution after whole-genome duplication in vertebrates.</title>
        <authorList>
            <person name="Berthelot C."/>
            <person name="Brunet F."/>
            <person name="Chalopin D."/>
            <person name="Juanchich A."/>
            <person name="Bernard M."/>
            <person name="Noel B."/>
            <person name="Bento P."/>
            <person name="Da Silva C."/>
            <person name="Labadie K."/>
            <person name="Alberti A."/>
            <person name="Aury J.M."/>
            <person name="Louis A."/>
            <person name="Dehais P."/>
            <person name="Bardou P."/>
            <person name="Montfort J."/>
            <person name="Klopp C."/>
            <person name="Cabau C."/>
            <person name="Gaspin C."/>
            <person name="Thorgaard G.H."/>
            <person name="Boussaha M."/>
            <person name="Quillet E."/>
            <person name="Guyomard R."/>
            <person name="Galiana D."/>
            <person name="Bobe J."/>
            <person name="Volff J.N."/>
            <person name="Genet C."/>
            <person name="Wincker P."/>
            <person name="Jaillon O."/>
            <person name="Roest Crollius H."/>
            <person name="Guiguen Y."/>
        </authorList>
    </citation>
    <scope>NUCLEOTIDE SEQUENCE [LARGE SCALE GENOMIC DNA]</scope>
</reference>
<dbReference type="Pfam" id="PF25787">
    <property type="entry name" value="HTH_SB"/>
    <property type="match status" value="1"/>
</dbReference>
<gene>
    <name evidence="4" type="ORF">GSONMT00058457001</name>
</gene>
<sequence>MGKSKEISQDLHKSGSSLGAISKHLKVPRSSVQTIVRKYKHHLSYRSGRKRVLSPRDECTLVRKVQINPRTAAKDLVKMLEETCTKISTSTLKRVLYRYNMKGRSARKKPLLQNCHKKARLRFATAHDDKDHTFWRNTADQLLARADAAKALAEEAANKGRSTYREAQDILGNLRDFDKRVNDNKTAAENAMKRIPEINATIAAANEKTKQAEGALGNADADAKEAKSKAEEAEKIASLAQKGSAKTKADAEKAFEDTRKLDGEVNNMMDQLSAAEAELAKKKAEADQDMMMASMVRVCLCASQMAPCVVHYF</sequence>
<dbReference type="Proteomes" id="UP000193380">
    <property type="component" value="Unassembled WGS sequence"/>
</dbReference>
<evidence type="ECO:0000313" key="5">
    <source>
        <dbReference type="Proteomes" id="UP000193380"/>
    </source>
</evidence>
<evidence type="ECO:0000256" key="1">
    <source>
        <dbReference type="SAM" id="Coils"/>
    </source>
</evidence>
<organism evidence="4 5">
    <name type="scientific">Oncorhynchus mykiss</name>
    <name type="common">Rainbow trout</name>
    <name type="synonym">Salmo gairdneri</name>
    <dbReference type="NCBI Taxonomy" id="8022"/>
    <lineage>
        <taxon>Eukaryota</taxon>
        <taxon>Metazoa</taxon>
        <taxon>Chordata</taxon>
        <taxon>Craniata</taxon>
        <taxon>Vertebrata</taxon>
        <taxon>Euteleostomi</taxon>
        <taxon>Actinopterygii</taxon>
        <taxon>Neopterygii</taxon>
        <taxon>Teleostei</taxon>
        <taxon>Protacanthopterygii</taxon>
        <taxon>Salmoniformes</taxon>
        <taxon>Salmonidae</taxon>
        <taxon>Salmoninae</taxon>
        <taxon>Oncorhynchus</taxon>
    </lineage>
</organism>
<dbReference type="InterPro" id="IPR002492">
    <property type="entry name" value="Transposase_Tc1-like"/>
</dbReference>
<dbReference type="GO" id="GO:0015074">
    <property type="term" value="P:DNA integration"/>
    <property type="evidence" value="ECO:0007669"/>
    <property type="project" value="InterPro"/>
</dbReference>
<dbReference type="Gene3D" id="1.10.10.10">
    <property type="entry name" value="Winged helix-like DNA-binding domain superfamily/Winged helix DNA-binding domain"/>
    <property type="match status" value="1"/>
</dbReference>
<evidence type="ECO:0000259" key="3">
    <source>
        <dbReference type="Pfam" id="PF25787"/>
    </source>
</evidence>
<dbReference type="SUPFAM" id="SSF46689">
    <property type="entry name" value="Homeodomain-like"/>
    <property type="match status" value="1"/>
</dbReference>
<keyword evidence="1" id="KW-0175">Coiled coil</keyword>
<dbReference type="Pfam" id="PF01498">
    <property type="entry name" value="HTH_Tnp_Tc3_2"/>
    <property type="match status" value="1"/>
</dbReference>